<evidence type="ECO:0000313" key="7">
    <source>
        <dbReference type="EMBL" id="SER67971.1"/>
    </source>
</evidence>
<accession>A0A1H9R541</accession>
<dbReference type="InterPro" id="IPR011611">
    <property type="entry name" value="PfkB_dom"/>
</dbReference>
<dbReference type="PANTHER" id="PTHR43085:SF1">
    <property type="entry name" value="PSEUDOURIDINE KINASE-RELATED"/>
    <property type="match status" value="1"/>
</dbReference>
<dbReference type="PROSITE" id="PS00584">
    <property type="entry name" value="PFKB_KINASES_2"/>
    <property type="match status" value="1"/>
</dbReference>
<reference evidence="8" key="1">
    <citation type="submission" date="2016-10" db="EMBL/GenBank/DDBJ databases">
        <authorList>
            <person name="Varghese N."/>
            <person name="Submissions S."/>
        </authorList>
    </citation>
    <scope>NUCLEOTIDE SEQUENCE [LARGE SCALE GENOMIC DNA]</scope>
    <source>
        <strain evidence="8">CGMCC 1.6495</strain>
    </source>
</reference>
<keyword evidence="5" id="KW-0067">ATP-binding</keyword>
<evidence type="ECO:0000256" key="1">
    <source>
        <dbReference type="ARBA" id="ARBA00010688"/>
    </source>
</evidence>
<protein>
    <submittedName>
        <fullName evidence="7">2-dehydro-3-deoxygluconokinase</fullName>
    </submittedName>
</protein>
<dbReference type="SUPFAM" id="SSF53613">
    <property type="entry name" value="Ribokinase-like"/>
    <property type="match status" value="1"/>
</dbReference>
<keyword evidence="3" id="KW-0547">Nucleotide-binding</keyword>
<evidence type="ECO:0000256" key="4">
    <source>
        <dbReference type="ARBA" id="ARBA00022777"/>
    </source>
</evidence>
<dbReference type="InterPro" id="IPR002173">
    <property type="entry name" value="Carboh/pur_kinase_PfkB_CS"/>
</dbReference>
<proteinExistence type="inferred from homology"/>
<evidence type="ECO:0000313" key="8">
    <source>
        <dbReference type="Proteomes" id="UP000198505"/>
    </source>
</evidence>
<dbReference type="Gene3D" id="3.40.1190.20">
    <property type="match status" value="1"/>
</dbReference>
<evidence type="ECO:0000259" key="6">
    <source>
        <dbReference type="Pfam" id="PF00294"/>
    </source>
</evidence>
<comment type="similarity">
    <text evidence="1">Belongs to the carbohydrate kinase PfkB family.</text>
</comment>
<dbReference type="EMBL" id="FOGS01000002">
    <property type="protein sequence ID" value="SER67971.1"/>
    <property type="molecule type" value="Genomic_DNA"/>
</dbReference>
<dbReference type="InterPro" id="IPR029056">
    <property type="entry name" value="Ribokinase-like"/>
</dbReference>
<dbReference type="InterPro" id="IPR050306">
    <property type="entry name" value="PfkB_Carbo_kinase"/>
</dbReference>
<feature type="domain" description="Carbohydrate kinase PfkB" evidence="6">
    <location>
        <begin position="10"/>
        <end position="313"/>
    </location>
</feature>
<evidence type="ECO:0000256" key="3">
    <source>
        <dbReference type="ARBA" id="ARBA00022741"/>
    </source>
</evidence>
<organism evidence="7 8">
    <name type="scientific">Vreelandella subterranea</name>
    <dbReference type="NCBI Taxonomy" id="416874"/>
    <lineage>
        <taxon>Bacteria</taxon>
        <taxon>Pseudomonadati</taxon>
        <taxon>Pseudomonadota</taxon>
        <taxon>Gammaproteobacteria</taxon>
        <taxon>Oceanospirillales</taxon>
        <taxon>Halomonadaceae</taxon>
        <taxon>Vreelandella</taxon>
    </lineage>
</organism>
<gene>
    <name evidence="7" type="ORF">SAMN04487958_102242</name>
</gene>
<keyword evidence="4 7" id="KW-0418">Kinase</keyword>
<evidence type="ECO:0000256" key="2">
    <source>
        <dbReference type="ARBA" id="ARBA00022679"/>
    </source>
</evidence>
<dbReference type="Proteomes" id="UP000198505">
    <property type="component" value="Unassembled WGS sequence"/>
</dbReference>
<dbReference type="CDD" id="cd01166">
    <property type="entry name" value="KdgK"/>
    <property type="match status" value="1"/>
</dbReference>
<dbReference type="GO" id="GO:0005524">
    <property type="term" value="F:ATP binding"/>
    <property type="evidence" value="ECO:0007669"/>
    <property type="project" value="UniProtKB-KW"/>
</dbReference>
<evidence type="ECO:0000256" key="5">
    <source>
        <dbReference type="ARBA" id="ARBA00022840"/>
    </source>
</evidence>
<dbReference type="PANTHER" id="PTHR43085">
    <property type="entry name" value="HEXOKINASE FAMILY MEMBER"/>
    <property type="match status" value="1"/>
</dbReference>
<keyword evidence="8" id="KW-1185">Reference proteome</keyword>
<keyword evidence="2" id="KW-0808">Transferase</keyword>
<dbReference type="RefSeq" id="WP_092825499.1">
    <property type="nucleotide sequence ID" value="NZ_FOGS01000002.1"/>
</dbReference>
<dbReference type="AlphaFoldDB" id="A0A1H9R541"/>
<name>A0A1H9R541_9GAMM</name>
<dbReference type="GO" id="GO:0016301">
    <property type="term" value="F:kinase activity"/>
    <property type="evidence" value="ECO:0007669"/>
    <property type="project" value="UniProtKB-KW"/>
</dbReference>
<dbReference type="Pfam" id="PF00294">
    <property type="entry name" value="PfkB"/>
    <property type="match status" value="1"/>
</dbReference>
<sequence>MSHSTSTPPEVLTFGEAMAMFVADSPGELSGIEGFQRRLAGADNNVAIGLSRLGFHVGWLSRVGSDSFGKFIQAALTAEGIDDRYIHADAQHPTGLLFKEQAQNGADPRVEYFRRGSAASHLTVDDARSVDFQALNHLHATGITPALSESACQLSHHLMEQARAHGASISFDPNLRPSLWPSENVMRSTLNELAGRADWVLPGISEGQLLTGQKTPYDIAGYYLDQGASAVIIKLGPEGSYYRGNLDGQEESFTVNGCPVAEVVDTVGAGDGFAVGVISALLDGATARQAARRGNLIGAQAIQVIGDMEGLPSRERLQALEAEQSSD</sequence>
<dbReference type="STRING" id="416874.SAMN04487958_102242"/>